<proteinExistence type="predicted"/>
<feature type="non-terminal residue" evidence="1">
    <location>
        <position position="1"/>
    </location>
</feature>
<sequence length="26" mass="3090">YYVCEGADGTCLYLRHDIPIEVRFEQ</sequence>
<gene>
    <name evidence="1" type="ORF">LCGC14_2021390</name>
</gene>
<protein>
    <submittedName>
        <fullName evidence="1">Uncharacterized protein</fullName>
    </submittedName>
</protein>
<accession>A0A0F9HAT0</accession>
<evidence type="ECO:0000313" key="1">
    <source>
        <dbReference type="EMBL" id="KKL78780.1"/>
    </source>
</evidence>
<comment type="caution">
    <text evidence="1">The sequence shown here is derived from an EMBL/GenBank/DDBJ whole genome shotgun (WGS) entry which is preliminary data.</text>
</comment>
<dbReference type="EMBL" id="LAZR01023353">
    <property type="protein sequence ID" value="KKL78780.1"/>
    <property type="molecule type" value="Genomic_DNA"/>
</dbReference>
<dbReference type="AlphaFoldDB" id="A0A0F9HAT0"/>
<name>A0A0F9HAT0_9ZZZZ</name>
<organism evidence="1">
    <name type="scientific">marine sediment metagenome</name>
    <dbReference type="NCBI Taxonomy" id="412755"/>
    <lineage>
        <taxon>unclassified sequences</taxon>
        <taxon>metagenomes</taxon>
        <taxon>ecological metagenomes</taxon>
    </lineage>
</organism>
<reference evidence="1" key="1">
    <citation type="journal article" date="2015" name="Nature">
        <title>Complex archaea that bridge the gap between prokaryotes and eukaryotes.</title>
        <authorList>
            <person name="Spang A."/>
            <person name="Saw J.H."/>
            <person name="Jorgensen S.L."/>
            <person name="Zaremba-Niedzwiedzka K."/>
            <person name="Martijn J."/>
            <person name="Lind A.E."/>
            <person name="van Eijk R."/>
            <person name="Schleper C."/>
            <person name="Guy L."/>
            <person name="Ettema T.J."/>
        </authorList>
    </citation>
    <scope>NUCLEOTIDE SEQUENCE</scope>
</reference>